<comment type="caution">
    <text evidence="4">The sequence shown here is derived from an EMBL/GenBank/DDBJ whole genome shotgun (WGS) entry which is preliminary data.</text>
</comment>
<feature type="domain" description="DUF4124" evidence="3">
    <location>
        <begin position="15"/>
        <end position="51"/>
    </location>
</feature>
<feature type="compositionally biased region" description="Low complexity" evidence="1">
    <location>
        <begin position="166"/>
        <end position="175"/>
    </location>
</feature>
<feature type="region of interest" description="Disordered" evidence="1">
    <location>
        <begin position="158"/>
        <end position="204"/>
    </location>
</feature>
<name>A0ABV7EZC1_9BURK</name>
<keyword evidence="5" id="KW-1185">Reference proteome</keyword>
<evidence type="ECO:0000313" key="4">
    <source>
        <dbReference type="EMBL" id="MFC3107095.1"/>
    </source>
</evidence>
<feature type="chain" id="PRO_5045376693" evidence="2">
    <location>
        <begin position="24"/>
        <end position="204"/>
    </location>
</feature>
<evidence type="ECO:0000259" key="3">
    <source>
        <dbReference type="Pfam" id="PF13511"/>
    </source>
</evidence>
<dbReference type="InterPro" id="IPR036249">
    <property type="entry name" value="Thioredoxin-like_sf"/>
</dbReference>
<evidence type="ECO:0000313" key="5">
    <source>
        <dbReference type="Proteomes" id="UP001595530"/>
    </source>
</evidence>
<feature type="signal peptide" evidence="2">
    <location>
        <begin position="1"/>
        <end position="23"/>
    </location>
</feature>
<dbReference type="InterPro" id="IPR025392">
    <property type="entry name" value="DUF4124"/>
</dbReference>
<protein>
    <submittedName>
        <fullName evidence="4">Glutaredoxin family protein</fullName>
    </submittedName>
</protein>
<dbReference type="Proteomes" id="UP001595530">
    <property type="component" value="Unassembled WGS sequence"/>
</dbReference>
<dbReference type="SUPFAM" id="SSF52833">
    <property type="entry name" value="Thioredoxin-like"/>
    <property type="match status" value="1"/>
</dbReference>
<dbReference type="EMBL" id="JBHRTP010000008">
    <property type="protein sequence ID" value="MFC3107095.1"/>
    <property type="molecule type" value="Genomic_DNA"/>
</dbReference>
<gene>
    <name evidence="4" type="ORF">ACFOFO_03810</name>
</gene>
<evidence type="ECO:0000256" key="2">
    <source>
        <dbReference type="SAM" id="SignalP"/>
    </source>
</evidence>
<dbReference type="PROSITE" id="PS51354">
    <property type="entry name" value="GLUTAREDOXIN_2"/>
    <property type="match status" value="1"/>
</dbReference>
<organism evidence="4 5">
    <name type="scientific">Undibacterium arcticum</name>
    <dbReference type="NCBI Taxonomy" id="1762892"/>
    <lineage>
        <taxon>Bacteria</taxon>
        <taxon>Pseudomonadati</taxon>
        <taxon>Pseudomonadota</taxon>
        <taxon>Betaproteobacteria</taxon>
        <taxon>Burkholderiales</taxon>
        <taxon>Oxalobacteraceae</taxon>
        <taxon>Undibacterium</taxon>
    </lineage>
</organism>
<evidence type="ECO:0000256" key="1">
    <source>
        <dbReference type="SAM" id="MobiDB-lite"/>
    </source>
</evidence>
<keyword evidence="2" id="KW-0732">Signal</keyword>
<sequence length="204" mass="21219">MSNKSTRPILIIAGLLCAASAHAQLYKSVGPDGRITYSDTPPAAAKRVEQKALGGSGSDTGNLPYALAEAVKTSPVTLFSSAKCLPCDDGRTLLKNRGIPFAEKTVNNNDDLIKLRQAGGEGQLPMLLVGRSKLSGYEAGAWSSALTAAGYPASSQLPNTYQNPRAEAAAPVVAADPTKSANPSDHQPERPAASPKTAEPGFRF</sequence>
<dbReference type="RefSeq" id="WP_390326394.1">
    <property type="nucleotide sequence ID" value="NZ_JBHRTP010000008.1"/>
</dbReference>
<reference evidence="5" key="1">
    <citation type="journal article" date="2019" name="Int. J. Syst. Evol. Microbiol.">
        <title>The Global Catalogue of Microorganisms (GCM) 10K type strain sequencing project: providing services to taxonomists for standard genome sequencing and annotation.</title>
        <authorList>
            <consortium name="The Broad Institute Genomics Platform"/>
            <consortium name="The Broad Institute Genome Sequencing Center for Infectious Disease"/>
            <person name="Wu L."/>
            <person name="Ma J."/>
        </authorList>
    </citation>
    <scope>NUCLEOTIDE SEQUENCE [LARGE SCALE GENOMIC DNA]</scope>
    <source>
        <strain evidence="5">KCTC 42986</strain>
    </source>
</reference>
<dbReference type="CDD" id="cd02976">
    <property type="entry name" value="NrdH"/>
    <property type="match status" value="1"/>
</dbReference>
<dbReference type="Pfam" id="PF13511">
    <property type="entry name" value="DUF4124"/>
    <property type="match status" value="1"/>
</dbReference>
<dbReference type="Gene3D" id="3.40.30.10">
    <property type="entry name" value="Glutaredoxin"/>
    <property type="match status" value="1"/>
</dbReference>
<accession>A0ABV7EZC1</accession>
<proteinExistence type="predicted"/>